<name>A0ABS3BGW1_9GAMM</name>
<dbReference type="EMBL" id="JAFKDB010000019">
    <property type="protein sequence ID" value="MBN7770728.1"/>
    <property type="molecule type" value="Genomic_DNA"/>
</dbReference>
<evidence type="ECO:0000313" key="2">
    <source>
        <dbReference type="EMBL" id="MBN7770728.1"/>
    </source>
</evidence>
<proteinExistence type="predicted"/>
<feature type="domain" description="Nucleotide modification associated" evidence="1">
    <location>
        <begin position="2"/>
        <end position="267"/>
    </location>
</feature>
<protein>
    <recommendedName>
        <fullName evidence="1">Nucleotide modification associated domain-containing protein</fullName>
    </recommendedName>
</protein>
<reference evidence="2 3" key="1">
    <citation type="submission" date="2021-02" db="EMBL/GenBank/DDBJ databases">
        <title>PHA producing bacteria isolated from coastal sediment in Guangdong, Shenzhen.</title>
        <authorList>
            <person name="Zheng W."/>
            <person name="Yu S."/>
            <person name="Huang Y."/>
        </authorList>
    </citation>
    <scope>NUCLEOTIDE SEQUENCE [LARGE SCALE GENOMIC DNA]</scope>
    <source>
        <strain evidence="2 3">TN21-5</strain>
    </source>
</reference>
<dbReference type="InterPro" id="IPR041135">
    <property type="entry name" value="Nmad3"/>
</dbReference>
<keyword evidence="3" id="KW-1185">Reference proteome</keyword>
<organism evidence="2 3">
    <name type="scientific">Marinobacter daepoensis</name>
    <dbReference type="NCBI Taxonomy" id="262077"/>
    <lineage>
        <taxon>Bacteria</taxon>
        <taxon>Pseudomonadati</taxon>
        <taxon>Pseudomonadota</taxon>
        <taxon>Gammaproteobacteria</taxon>
        <taxon>Pseudomonadales</taxon>
        <taxon>Marinobacteraceae</taxon>
        <taxon>Marinobacter</taxon>
    </lineage>
</organism>
<dbReference type="Pfam" id="PF18754">
    <property type="entry name" value="Nmad3"/>
    <property type="match status" value="1"/>
</dbReference>
<sequence length="285" mass="31304">MKLILSRKGFDSSAGGCPNPVFPDGRMLALPIPDAQSPIRYSQIQHQGQSIGPLVSQLTGIPSFSRRGAHLDPDLIASAYPREPGWRPVLGQHSSAQAHLANHGVGEGDLFLFFALFRPAEKQRGRWRFVPGSQAFHAIWGWLQVAEVWPLCEAEPRPTWVAYHPHCHGDRSARNSLYVGRERLVLPGLQESLAGAGVVERLAALHRLTAPGAGRVTDWRLPAVFFPGPGKSPLSYHHNPGRWQVDNEAAGFCRLRSAARGQEFVLDLGQYPGVCEWLLTPGLLS</sequence>
<gene>
    <name evidence="2" type="ORF">JYP53_12550</name>
</gene>
<dbReference type="RefSeq" id="WP_206557783.1">
    <property type="nucleotide sequence ID" value="NZ_JAFKDB010000019.1"/>
</dbReference>
<evidence type="ECO:0000313" key="3">
    <source>
        <dbReference type="Proteomes" id="UP000664344"/>
    </source>
</evidence>
<accession>A0ABS3BGW1</accession>
<comment type="caution">
    <text evidence="2">The sequence shown here is derived from an EMBL/GenBank/DDBJ whole genome shotgun (WGS) entry which is preliminary data.</text>
</comment>
<dbReference type="Proteomes" id="UP000664344">
    <property type="component" value="Unassembled WGS sequence"/>
</dbReference>
<evidence type="ECO:0000259" key="1">
    <source>
        <dbReference type="Pfam" id="PF18754"/>
    </source>
</evidence>